<gene>
    <name evidence="1" type="ORF">ERS075579_04196</name>
</gene>
<dbReference type="AlphaFoldDB" id="A0A0U0ZTD4"/>
<dbReference type="EMBL" id="CSWP01000010">
    <property type="protein sequence ID" value="CPV67477.1"/>
    <property type="molecule type" value="Genomic_DNA"/>
</dbReference>
<dbReference type="RefSeq" id="WP_016892705.1">
    <property type="nucleotide sequence ID" value="NZ_CSWP01000010.1"/>
</dbReference>
<sequence length="104" mass="10963">MSDPLHVAPERLHASANAVDKHLREHVDAHKGADAKIAGAASGLVGAAASALAAKSTDLQAKSLHMANELTHFRDAFDTCGYAFTTTDEESKVRIFNTRAYGGS</sequence>
<dbReference type="SUPFAM" id="SSF140453">
    <property type="entry name" value="EsxAB dimer-like"/>
    <property type="match status" value="1"/>
</dbReference>
<evidence type="ECO:0008006" key="3">
    <source>
        <dbReference type="Google" id="ProtNLM"/>
    </source>
</evidence>
<evidence type="ECO:0000313" key="1">
    <source>
        <dbReference type="EMBL" id="CPV67477.1"/>
    </source>
</evidence>
<protein>
    <recommendedName>
        <fullName evidence="3">WXG100 family type VII secretion target</fullName>
    </recommendedName>
</protein>
<name>A0A0U0ZTD4_9MYCO</name>
<dbReference type="Gene3D" id="1.10.287.1060">
    <property type="entry name" value="ESAT-6-like"/>
    <property type="match status" value="1"/>
</dbReference>
<dbReference type="InterPro" id="IPR036689">
    <property type="entry name" value="ESAT-6-like_sf"/>
</dbReference>
<reference evidence="1 2" key="1">
    <citation type="submission" date="2015-03" db="EMBL/GenBank/DDBJ databases">
        <authorList>
            <person name="Murphy D."/>
        </authorList>
    </citation>
    <scope>NUCLEOTIDE SEQUENCE [LARGE SCALE GENOMIC DNA]</scope>
    <source>
        <strain evidence="1 2">PAP088</strain>
    </source>
</reference>
<accession>A0A0U0ZTD4</accession>
<organism evidence="1 2">
    <name type="scientific">Mycobacteroides abscessus</name>
    <dbReference type="NCBI Taxonomy" id="36809"/>
    <lineage>
        <taxon>Bacteria</taxon>
        <taxon>Bacillati</taxon>
        <taxon>Actinomycetota</taxon>
        <taxon>Actinomycetes</taxon>
        <taxon>Mycobacteriales</taxon>
        <taxon>Mycobacteriaceae</taxon>
        <taxon>Mycobacteroides</taxon>
    </lineage>
</organism>
<dbReference type="Proteomes" id="UP000045782">
    <property type="component" value="Unassembled WGS sequence"/>
</dbReference>
<proteinExistence type="predicted"/>
<evidence type="ECO:0000313" key="2">
    <source>
        <dbReference type="Proteomes" id="UP000045782"/>
    </source>
</evidence>